<feature type="region of interest" description="Disordered" evidence="2">
    <location>
        <begin position="1"/>
        <end position="27"/>
    </location>
</feature>
<dbReference type="PANTHER" id="PTHR12962:SF1">
    <property type="entry name" value="COLD SHOCK DOMAIN-CONTAINING PROTEIN CG9705"/>
    <property type="match status" value="1"/>
</dbReference>
<dbReference type="OrthoDB" id="448492at2759"/>
<dbReference type="AlphaFoldDB" id="A0A504YM84"/>
<gene>
    <name evidence="4" type="ORF">FGIG_12128</name>
</gene>
<dbReference type="InterPro" id="IPR052069">
    <property type="entry name" value="Ca-reg_mRNA-binding_domain"/>
</dbReference>
<evidence type="ECO:0000313" key="4">
    <source>
        <dbReference type="EMBL" id="TPP61439.1"/>
    </source>
</evidence>
<dbReference type="FunFam" id="2.40.50.140:FF:000086">
    <property type="entry name" value="Cold shock domain-containing protein C2"/>
    <property type="match status" value="1"/>
</dbReference>
<evidence type="ECO:0000256" key="2">
    <source>
        <dbReference type="SAM" id="MobiDB-lite"/>
    </source>
</evidence>
<dbReference type="Pfam" id="PF00313">
    <property type="entry name" value="CSD"/>
    <property type="match status" value="1"/>
</dbReference>
<name>A0A504YM84_FASGI</name>
<dbReference type="STRING" id="46835.A0A504YM84"/>
<evidence type="ECO:0000259" key="3">
    <source>
        <dbReference type="PROSITE" id="PS51857"/>
    </source>
</evidence>
<evidence type="ECO:0000256" key="1">
    <source>
        <dbReference type="ARBA" id="ARBA00022553"/>
    </source>
</evidence>
<reference evidence="4 5" key="1">
    <citation type="submission" date="2019-04" db="EMBL/GenBank/DDBJ databases">
        <title>Annotation for the trematode Fasciola gigantica.</title>
        <authorList>
            <person name="Choi Y.-J."/>
        </authorList>
    </citation>
    <scope>NUCLEOTIDE SEQUENCE [LARGE SCALE GENOMIC DNA]</scope>
    <source>
        <strain evidence="4">Uganda_cow_1</strain>
    </source>
</reference>
<dbReference type="PANTHER" id="PTHR12962">
    <property type="entry name" value="CALCIUM-REGULATED HEAT STABLE PROTEIN CRHSP-24-RELATED"/>
    <property type="match status" value="1"/>
</dbReference>
<dbReference type="Proteomes" id="UP000316759">
    <property type="component" value="Unassembled WGS sequence"/>
</dbReference>
<dbReference type="Gene3D" id="2.40.50.140">
    <property type="entry name" value="Nucleic acid-binding proteins"/>
    <property type="match status" value="1"/>
</dbReference>
<dbReference type="SMART" id="SM00357">
    <property type="entry name" value="CSP"/>
    <property type="match status" value="1"/>
</dbReference>
<dbReference type="InterPro" id="IPR011129">
    <property type="entry name" value="CSD"/>
</dbReference>
<proteinExistence type="predicted"/>
<dbReference type="PROSITE" id="PS51857">
    <property type="entry name" value="CSD_2"/>
    <property type="match status" value="1"/>
</dbReference>
<organism evidence="4 5">
    <name type="scientific">Fasciola gigantica</name>
    <name type="common">Giant liver fluke</name>
    <dbReference type="NCBI Taxonomy" id="46835"/>
    <lineage>
        <taxon>Eukaryota</taxon>
        <taxon>Metazoa</taxon>
        <taxon>Spiralia</taxon>
        <taxon>Lophotrochozoa</taxon>
        <taxon>Platyhelminthes</taxon>
        <taxon>Trematoda</taxon>
        <taxon>Digenea</taxon>
        <taxon>Plagiorchiida</taxon>
        <taxon>Echinostomata</taxon>
        <taxon>Echinostomatoidea</taxon>
        <taxon>Fasciolidae</taxon>
        <taxon>Fasciola</taxon>
    </lineage>
</organism>
<dbReference type="EMBL" id="SUNJ01008167">
    <property type="protein sequence ID" value="TPP61439.1"/>
    <property type="molecule type" value="Genomic_DNA"/>
</dbReference>
<dbReference type="InterPro" id="IPR012340">
    <property type="entry name" value="NA-bd_OB-fold"/>
</dbReference>
<dbReference type="SUPFAM" id="SSF50249">
    <property type="entry name" value="Nucleic acid-binding proteins"/>
    <property type="match status" value="1"/>
</dbReference>
<keyword evidence="5" id="KW-1185">Reference proteome</keyword>
<dbReference type="GO" id="GO:0003730">
    <property type="term" value="F:mRNA 3'-UTR binding"/>
    <property type="evidence" value="ECO:0007669"/>
    <property type="project" value="TreeGrafter"/>
</dbReference>
<keyword evidence="1" id="KW-0597">Phosphoprotein</keyword>
<dbReference type="InterPro" id="IPR002059">
    <property type="entry name" value="CSP_DNA-bd"/>
</dbReference>
<accession>A0A504YM84</accession>
<feature type="domain" description="CSD" evidence="3">
    <location>
        <begin position="53"/>
        <end position="119"/>
    </location>
</feature>
<protein>
    <submittedName>
        <fullName evidence="4">Cold shock protein DNA binding</fullName>
    </submittedName>
</protein>
<feature type="compositionally biased region" description="Polar residues" evidence="2">
    <location>
        <begin position="12"/>
        <end position="22"/>
    </location>
</feature>
<dbReference type="GO" id="GO:0005737">
    <property type="term" value="C:cytoplasm"/>
    <property type="evidence" value="ECO:0007669"/>
    <property type="project" value="TreeGrafter"/>
</dbReference>
<evidence type="ECO:0000313" key="5">
    <source>
        <dbReference type="Proteomes" id="UP000316759"/>
    </source>
</evidence>
<sequence length="137" mass="15496">MSALHQARPDLSTFSSQMNPPKSQAPHLIIPSPIIHKRNRTKSQSEYAANAEHGKGRIVTFCREKGHGFIKPDDGEDYLFVHIFDIEGELVPNEGDTVEFRKMLIPPKNEKYQAVHVKIVDFGPGRHKTWDEPAGCH</sequence>
<dbReference type="CDD" id="cd04458">
    <property type="entry name" value="CSP_CDS"/>
    <property type="match status" value="1"/>
</dbReference>
<comment type="caution">
    <text evidence="4">The sequence shown here is derived from an EMBL/GenBank/DDBJ whole genome shotgun (WGS) entry which is preliminary data.</text>
</comment>
<dbReference type="GO" id="GO:0043488">
    <property type="term" value="P:regulation of mRNA stability"/>
    <property type="evidence" value="ECO:0007669"/>
    <property type="project" value="TreeGrafter"/>
</dbReference>